<sequence>MARHSFKAITGFEESRREKLPLNELEKIRLAAPHVRAAFIESGMPIAVRQFSCSVSPYPTIYGFHNAYDGLYPYLWFNNRATLVQFLEDGQLKLLLFNPIFPDLSAQAPFYQNLRKRVPQFMEGLLAKIHKSVEEQLAELGFSVGDINYVSYDHLHVQDMRPLMGVRDNKGGWLIEPKFPNAKYIYPKAEWEATINLHPSVSEWYVPNGLAKVSHENLILTEGDLLLGPGVALIQTPGHTPGNHSLYLNTDAGTMTFSENGVGVDAYNPENSRINSVRERARERGWEVVLNANTLDLRLLQYNSMVKEKMLSGPAANPEFCNHHPTSEFTTWFAAPGLRPSLEHGDVRHGNFQQK</sequence>
<dbReference type="InterPro" id="IPR036866">
    <property type="entry name" value="RibonucZ/Hydroxyglut_hydro"/>
</dbReference>
<dbReference type="GO" id="GO:0016787">
    <property type="term" value="F:hydrolase activity"/>
    <property type="evidence" value="ECO:0007669"/>
    <property type="project" value="UniProtKB-KW"/>
</dbReference>
<dbReference type="SUPFAM" id="SSF56281">
    <property type="entry name" value="Metallo-hydrolase/oxidoreductase"/>
    <property type="match status" value="1"/>
</dbReference>
<dbReference type="AlphaFoldDB" id="I4BAQ6"/>
<dbReference type="EMBL" id="CP002959">
    <property type="protein sequence ID" value="AFM14363.1"/>
    <property type="molecule type" value="Genomic_DNA"/>
</dbReference>
<dbReference type="GO" id="GO:0046872">
    <property type="term" value="F:metal ion binding"/>
    <property type="evidence" value="ECO:0007669"/>
    <property type="project" value="UniProtKB-KW"/>
</dbReference>
<keyword evidence="7" id="KW-1185">Reference proteome</keyword>
<dbReference type="PANTHER" id="PTHR42978:SF7">
    <property type="entry name" value="METALLO-HYDROLASE RV2300C-RELATED"/>
    <property type="match status" value="1"/>
</dbReference>
<dbReference type="Gene3D" id="3.60.15.10">
    <property type="entry name" value="Ribonuclease Z/Hydroxyacylglutathione hydrolase-like"/>
    <property type="match status" value="1"/>
</dbReference>
<evidence type="ECO:0000313" key="7">
    <source>
        <dbReference type="Proteomes" id="UP000006048"/>
    </source>
</evidence>
<evidence type="ECO:0000256" key="4">
    <source>
        <dbReference type="ARBA" id="ARBA00022801"/>
    </source>
</evidence>
<keyword evidence="4" id="KW-0378">Hydrolase</keyword>
<protein>
    <submittedName>
        <fullName evidence="6">Uncharacterized protein</fullName>
    </submittedName>
</protein>
<dbReference type="RefSeq" id="WP_014804840.1">
    <property type="nucleotide sequence ID" value="NC_018020.1"/>
</dbReference>
<evidence type="ECO:0000256" key="5">
    <source>
        <dbReference type="ARBA" id="ARBA00022833"/>
    </source>
</evidence>
<dbReference type="KEGG" id="tpx:Turpa_3729"/>
<dbReference type="InterPro" id="IPR051013">
    <property type="entry name" value="MBL_superfamily_lactonases"/>
</dbReference>
<dbReference type="OrthoDB" id="5443440at2"/>
<organism evidence="6 7">
    <name type="scientific">Turneriella parva (strain ATCC BAA-1111 / DSM 21527 / NCTC 11395 / H)</name>
    <name type="common">Leptospira parva</name>
    <dbReference type="NCBI Taxonomy" id="869212"/>
    <lineage>
        <taxon>Bacteria</taxon>
        <taxon>Pseudomonadati</taxon>
        <taxon>Spirochaetota</taxon>
        <taxon>Spirochaetia</taxon>
        <taxon>Leptospirales</taxon>
        <taxon>Leptospiraceae</taxon>
        <taxon>Turneriella</taxon>
    </lineage>
</organism>
<dbReference type="HOGENOM" id="CLU_751911_0_0_12"/>
<evidence type="ECO:0000256" key="2">
    <source>
        <dbReference type="ARBA" id="ARBA00007749"/>
    </source>
</evidence>
<dbReference type="PANTHER" id="PTHR42978">
    <property type="entry name" value="QUORUM-QUENCHING LACTONASE YTNP-RELATED-RELATED"/>
    <property type="match status" value="1"/>
</dbReference>
<proteinExistence type="inferred from homology"/>
<keyword evidence="3" id="KW-0479">Metal-binding</keyword>
<reference evidence="6 7" key="1">
    <citation type="submission" date="2012-06" db="EMBL/GenBank/DDBJ databases">
        <title>The complete chromosome of genome of Turneriella parva DSM 21527.</title>
        <authorList>
            <consortium name="US DOE Joint Genome Institute (JGI-PGF)"/>
            <person name="Lucas S."/>
            <person name="Han J."/>
            <person name="Lapidus A."/>
            <person name="Bruce D."/>
            <person name="Goodwin L."/>
            <person name="Pitluck S."/>
            <person name="Peters L."/>
            <person name="Kyrpides N."/>
            <person name="Mavromatis K."/>
            <person name="Ivanova N."/>
            <person name="Mikhailova N."/>
            <person name="Chertkov O."/>
            <person name="Detter J.C."/>
            <person name="Tapia R."/>
            <person name="Han C."/>
            <person name="Land M."/>
            <person name="Hauser L."/>
            <person name="Markowitz V."/>
            <person name="Cheng J.-F."/>
            <person name="Hugenholtz P."/>
            <person name="Woyke T."/>
            <person name="Wu D."/>
            <person name="Gronow S."/>
            <person name="Wellnitz S."/>
            <person name="Brambilla E."/>
            <person name="Klenk H.-P."/>
            <person name="Eisen J.A."/>
        </authorList>
    </citation>
    <scope>NUCLEOTIDE SEQUENCE [LARGE SCALE GENOMIC DNA]</scope>
    <source>
        <strain evidence="7">ATCC BAA-1111 / DSM 21527 / NCTC 11395 / H</strain>
    </source>
</reference>
<gene>
    <name evidence="6" type="ordered locus">Turpa_3729</name>
</gene>
<accession>I4BAQ6</accession>
<name>I4BAQ6_TURPD</name>
<comment type="cofactor">
    <cofactor evidence="1">
        <name>Zn(2+)</name>
        <dbReference type="ChEBI" id="CHEBI:29105"/>
    </cofactor>
</comment>
<evidence type="ECO:0000256" key="3">
    <source>
        <dbReference type="ARBA" id="ARBA00022723"/>
    </source>
</evidence>
<dbReference type="Proteomes" id="UP000006048">
    <property type="component" value="Chromosome"/>
</dbReference>
<evidence type="ECO:0000256" key="1">
    <source>
        <dbReference type="ARBA" id="ARBA00001947"/>
    </source>
</evidence>
<keyword evidence="5" id="KW-0862">Zinc</keyword>
<dbReference type="STRING" id="869212.Turpa_3729"/>
<comment type="similarity">
    <text evidence="2">Belongs to the metallo-beta-lactamase superfamily.</text>
</comment>
<evidence type="ECO:0000313" key="6">
    <source>
        <dbReference type="EMBL" id="AFM14363.1"/>
    </source>
</evidence>
<dbReference type="PATRIC" id="fig|869212.3.peg.3756"/>